<dbReference type="NCBIfam" id="TIGR01846">
    <property type="entry name" value="type_I_sec_HlyB"/>
    <property type="match status" value="1"/>
</dbReference>
<dbReference type="GO" id="GO:0006508">
    <property type="term" value="P:proteolysis"/>
    <property type="evidence" value="ECO:0007669"/>
    <property type="project" value="InterPro"/>
</dbReference>
<evidence type="ECO:0000313" key="17">
    <source>
        <dbReference type="Proteomes" id="UP000681131"/>
    </source>
</evidence>
<keyword evidence="17" id="KW-1185">Reference proteome</keyword>
<dbReference type="SUPFAM" id="SSF52540">
    <property type="entry name" value="P-loop containing nucleoside triphosphate hydrolases"/>
    <property type="match status" value="1"/>
</dbReference>
<feature type="transmembrane region" description="Helical" evidence="10">
    <location>
        <begin position="257"/>
        <end position="282"/>
    </location>
</feature>
<dbReference type="OrthoDB" id="6336411at2"/>
<dbReference type="InterPro" id="IPR017871">
    <property type="entry name" value="ABC_transporter-like_CS"/>
</dbReference>
<evidence type="ECO:0000313" key="15">
    <source>
        <dbReference type="EMBL" id="QIW12693.1"/>
    </source>
</evidence>
<dbReference type="AlphaFoldDB" id="A0A2Z4Y0N8"/>
<keyword evidence="7" id="KW-0067">ATP-binding</keyword>
<feature type="domain" description="ABC transmembrane type-1" evidence="12">
    <location>
        <begin position="150"/>
        <end position="429"/>
    </location>
</feature>
<evidence type="ECO:0000256" key="8">
    <source>
        <dbReference type="ARBA" id="ARBA00022989"/>
    </source>
</evidence>
<sequence length="703" mass="78590">MNSGIFCFCQVADFNKIAIDPKQIQHEYGDHDGSISETALLRAMKGSDFKAKIVSKLKLDNINPRVLPAILQDNEGEYFILVAIKNENFIVIKPGATAVESFSAQDLNESYSGRAILITYKHSETEADAKFNIKWFIPALWKYKHIFKDVLIASLFLQLFGLVTPFFFQVVMDKVIMHNGLTTLNTLVIVFFVVSVFEVFFGTIRTYLFSHTTSRVDVVLGSKLFSHLMRLPLSYFESRQVGQNVARVKELDSIRSFITSTALTLIIDLLFTFIFITVLFLYSWELTLIVLGTIPIYFLLSLFITPILKHRLNKVFATGAKNQSFLTESISGIQTIKASAIEPQMQRKWEDNLTEYVKASFRSQNLGNVAGQIAQLVNKFTTIAIIFIGAHMVIQGKLTVGQLIAFNMLAGRVTQPILKLVNLWQEFQQAGVSLERLGDILNSPTESAKKISKSSLPNFKGKVSFRDVKFRYSPESKPVLNGVNLEVESGQSIGIVGRSGSGKSTLTKLIQRLYQPEAGKVLVDGADLSTIDTVWLRQNIGVVLQESFMFNRSVRENIALTNPSASMERVVTAAKYAGADEFILELKDGYDTIVEEGGTNFSGGQKQRLSIARALMNNPKILILDEATSALDYESEKIIQNNMSRIAKGRTVFIIAHRLSTVRTCDRIIYMDNGIVVEDGSHKELLTRNGAYAKLYKSQYGGV</sequence>
<protein>
    <submittedName>
        <fullName evidence="14">Type I secretion system permease/ATPase</fullName>
    </submittedName>
</protein>
<keyword evidence="8 10" id="KW-1133">Transmembrane helix</keyword>
<dbReference type="GO" id="GO:0008233">
    <property type="term" value="F:peptidase activity"/>
    <property type="evidence" value="ECO:0007669"/>
    <property type="project" value="InterPro"/>
</dbReference>
<evidence type="ECO:0000259" key="12">
    <source>
        <dbReference type="PROSITE" id="PS50929"/>
    </source>
</evidence>
<dbReference type="InterPro" id="IPR027417">
    <property type="entry name" value="P-loop_NTPase"/>
</dbReference>
<keyword evidence="9 10" id="KW-0472">Membrane</keyword>
<dbReference type="InterPro" id="IPR010132">
    <property type="entry name" value="ATPase_T1SS_HlyB"/>
</dbReference>
<feature type="transmembrane region" description="Helical" evidence="10">
    <location>
        <begin position="184"/>
        <end position="204"/>
    </location>
</feature>
<dbReference type="EMBL" id="CP021781">
    <property type="protein sequence ID" value="AXA34446.1"/>
    <property type="molecule type" value="Genomic_DNA"/>
</dbReference>
<dbReference type="PROSITE" id="PS50893">
    <property type="entry name" value="ABC_TRANSPORTER_2"/>
    <property type="match status" value="1"/>
</dbReference>
<dbReference type="PANTHER" id="PTHR24221:SF647">
    <property type="entry name" value="BLL6336 PROTEIN"/>
    <property type="match status" value="1"/>
</dbReference>
<dbReference type="GO" id="GO:0034040">
    <property type="term" value="F:ATPase-coupled lipid transmembrane transporter activity"/>
    <property type="evidence" value="ECO:0007669"/>
    <property type="project" value="TreeGrafter"/>
</dbReference>
<dbReference type="Gene3D" id="3.90.70.10">
    <property type="entry name" value="Cysteine proteinases"/>
    <property type="match status" value="1"/>
</dbReference>
<dbReference type="KEGG" id="fad:CDH04_08575"/>
<evidence type="ECO:0000256" key="2">
    <source>
        <dbReference type="ARBA" id="ARBA00006025"/>
    </source>
</evidence>
<dbReference type="InterPro" id="IPR039421">
    <property type="entry name" value="Type_1_exporter"/>
</dbReference>
<dbReference type="PROSITE" id="PS00211">
    <property type="entry name" value="ABC_TRANSPORTER_1"/>
    <property type="match status" value="1"/>
</dbReference>
<dbReference type="PROSITE" id="PS50990">
    <property type="entry name" value="PEPTIDASE_C39"/>
    <property type="match status" value="1"/>
</dbReference>
<evidence type="ECO:0000256" key="3">
    <source>
        <dbReference type="ARBA" id="ARBA00022448"/>
    </source>
</evidence>
<keyword evidence="3" id="KW-0813">Transport</keyword>
<dbReference type="InterPro" id="IPR003593">
    <property type="entry name" value="AAA+_ATPase"/>
</dbReference>
<dbReference type="InterPro" id="IPR005074">
    <property type="entry name" value="Peptidase_C39"/>
</dbReference>
<dbReference type="GO" id="GO:0030253">
    <property type="term" value="P:protein secretion by the type I secretion system"/>
    <property type="evidence" value="ECO:0007669"/>
    <property type="project" value="InterPro"/>
</dbReference>
<dbReference type="SMART" id="SM00382">
    <property type="entry name" value="AAA"/>
    <property type="match status" value="1"/>
</dbReference>
<dbReference type="Pfam" id="PF00005">
    <property type="entry name" value="ABC_tran"/>
    <property type="match status" value="1"/>
</dbReference>
<dbReference type="RefSeq" id="WP_112870623.1">
    <property type="nucleotide sequence ID" value="NZ_CP021781.1"/>
</dbReference>
<keyword evidence="4" id="KW-1003">Cell membrane</keyword>
<dbReference type="Pfam" id="PF00664">
    <property type="entry name" value="ABC_membrane"/>
    <property type="match status" value="1"/>
</dbReference>
<dbReference type="GO" id="GO:0030256">
    <property type="term" value="C:type I protein secretion system complex"/>
    <property type="evidence" value="ECO:0007669"/>
    <property type="project" value="InterPro"/>
</dbReference>
<feature type="transmembrane region" description="Helical" evidence="10">
    <location>
        <begin position="288"/>
        <end position="308"/>
    </location>
</feature>
<dbReference type="Proteomes" id="UP000251120">
    <property type="component" value="Chromosome"/>
</dbReference>
<dbReference type="FunFam" id="3.40.50.300:FF:000299">
    <property type="entry name" value="ABC transporter ATP-binding protein/permease"/>
    <property type="match status" value="1"/>
</dbReference>
<dbReference type="GO" id="GO:0005524">
    <property type="term" value="F:ATP binding"/>
    <property type="evidence" value="ECO:0007669"/>
    <property type="project" value="UniProtKB-KW"/>
</dbReference>
<dbReference type="Pfam" id="PF03412">
    <property type="entry name" value="Peptidase_C39"/>
    <property type="match status" value="1"/>
</dbReference>
<dbReference type="GO" id="GO:0140359">
    <property type="term" value="F:ABC-type transporter activity"/>
    <property type="evidence" value="ECO:0007669"/>
    <property type="project" value="InterPro"/>
</dbReference>
<keyword evidence="6" id="KW-0547">Nucleotide-binding</keyword>
<dbReference type="Gene3D" id="3.40.50.300">
    <property type="entry name" value="P-loop containing nucleotide triphosphate hydrolases"/>
    <property type="match status" value="1"/>
</dbReference>
<accession>A0A2Z4Y0N8</accession>
<dbReference type="SUPFAM" id="SSF90123">
    <property type="entry name" value="ABC transporter transmembrane region"/>
    <property type="match status" value="1"/>
</dbReference>
<keyword evidence="5 10" id="KW-0812">Transmembrane</keyword>
<organism evidence="14 16">
    <name type="scientific">Francisella adeliensis</name>
    <dbReference type="NCBI Taxonomy" id="2007306"/>
    <lineage>
        <taxon>Bacteria</taxon>
        <taxon>Pseudomonadati</taxon>
        <taxon>Pseudomonadota</taxon>
        <taxon>Gammaproteobacteria</taxon>
        <taxon>Thiotrichales</taxon>
        <taxon>Francisellaceae</taxon>
        <taxon>Francisella</taxon>
    </lineage>
</organism>
<proteinExistence type="inferred from homology"/>
<evidence type="ECO:0000313" key="16">
    <source>
        <dbReference type="Proteomes" id="UP000251120"/>
    </source>
</evidence>
<evidence type="ECO:0000313" key="14">
    <source>
        <dbReference type="EMBL" id="AXA34446.1"/>
    </source>
</evidence>
<dbReference type="InterPro" id="IPR003439">
    <property type="entry name" value="ABC_transporter-like_ATP-bd"/>
</dbReference>
<dbReference type="CDD" id="cd18588">
    <property type="entry name" value="ABC_6TM_CyaB_HlyB_like"/>
    <property type="match status" value="1"/>
</dbReference>
<evidence type="ECO:0000256" key="7">
    <source>
        <dbReference type="ARBA" id="ARBA00022840"/>
    </source>
</evidence>
<evidence type="ECO:0000256" key="10">
    <source>
        <dbReference type="SAM" id="Phobius"/>
    </source>
</evidence>
<evidence type="ECO:0000256" key="5">
    <source>
        <dbReference type="ARBA" id="ARBA00022692"/>
    </source>
</evidence>
<dbReference type="GO" id="GO:0005886">
    <property type="term" value="C:plasma membrane"/>
    <property type="evidence" value="ECO:0007669"/>
    <property type="project" value="UniProtKB-SubCell"/>
</dbReference>
<feature type="domain" description="ABC transporter" evidence="11">
    <location>
        <begin position="463"/>
        <end position="698"/>
    </location>
</feature>
<evidence type="ECO:0000256" key="4">
    <source>
        <dbReference type="ARBA" id="ARBA00022475"/>
    </source>
</evidence>
<dbReference type="InterPro" id="IPR036640">
    <property type="entry name" value="ABC1_TM_sf"/>
</dbReference>
<evidence type="ECO:0000256" key="9">
    <source>
        <dbReference type="ARBA" id="ARBA00023136"/>
    </source>
</evidence>
<dbReference type="PANTHER" id="PTHR24221">
    <property type="entry name" value="ATP-BINDING CASSETTE SUB-FAMILY B"/>
    <property type="match status" value="1"/>
</dbReference>
<dbReference type="Gene3D" id="1.20.1560.10">
    <property type="entry name" value="ABC transporter type 1, transmembrane domain"/>
    <property type="match status" value="1"/>
</dbReference>
<dbReference type="InterPro" id="IPR011527">
    <property type="entry name" value="ABC1_TM_dom"/>
</dbReference>
<dbReference type="GO" id="GO:0016887">
    <property type="term" value="F:ATP hydrolysis activity"/>
    <property type="evidence" value="ECO:0007669"/>
    <property type="project" value="InterPro"/>
</dbReference>
<name>A0A2Z4Y0N8_9GAMM</name>
<evidence type="ECO:0000259" key="11">
    <source>
        <dbReference type="PROSITE" id="PS50893"/>
    </source>
</evidence>
<comment type="similarity">
    <text evidence="2">Belongs to the ABC transporter superfamily. Protein-1 exporter (TC 3.A.1.109) family.</text>
</comment>
<reference evidence="14 16" key="1">
    <citation type="submission" date="2017-06" db="EMBL/GenBank/DDBJ databases">
        <title>Complete genome of Francisella adeliensis.</title>
        <authorList>
            <person name="Vallesi A."/>
            <person name="Sjodin A."/>
        </authorList>
    </citation>
    <scope>NUCLEOTIDE SEQUENCE [LARGE SCALE GENOMIC DNA]</scope>
    <source>
        <strain evidence="14 16">FDC440</strain>
    </source>
</reference>
<reference evidence="15 17" key="2">
    <citation type="submission" date="2019-08" db="EMBL/GenBank/DDBJ databases">
        <title>Complete genome sequences of Francisella adeliensis (FSC1325 and FSC1326).</title>
        <authorList>
            <person name="Ohrman C."/>
            <person name="Uneklint I."/>
            <person name="Vallesi A."/>
            <person name="Karlsson L."/>
            <person name="Sjodin A."/>
        </authorList>
    </citation>
    <scope>NUCLEOTIDE SEQUENCE [LARGE SCALE GENOMIC DNA]</scope>
    <source>
        <strain evidence="15 17">FSC1325</strain>
    </source>
</reference>
<dbReference type="Proteomes" id="UP000681131">
    <property type="component" value="Chromosome"/>
</dbReference>
<gene>
    <name evidence="14" type="ORF">CDH04_08575</name>
    <name evidence="15" type="ORF">FZC43_08580</name>
</gene>
<evidence type="ECO:0000259" key="13">
    <source>
        <dbReference type="PROSITE" id="PS50990"/>
    </source>
</evidence>
<evidence type="ECO:0000256" key="1">
    <source>
        <dbReference type="ARBA" id="ARBA00004651"/>
    </source>
</evidence>
<evidence type="ECO:0000256" key="6">
    <source>
        <dbReference type="ARBA" id="ARBA00022741"/>
    </source>
</evidence>
<comment type="subcellular location">
    <subcellularLocation>
        <location evidence="1">Cell membrane</location>
        <topology evidence="1">Multi-pass membrane protein</topology>
    </subcellularLocation>
</comment>
<feature type="transmembrane region" description="Helical" evidence="10">
    <location>
        <begin position="150"/>
        <end position="172"/>
    </location>
</feature>
<dbReference type="EMBL" id="CP043424">
    <property type="protein sequence ID" value="QIW12693.1"/>
    <property type="molecule type" value="Genomic_DNA"/>
</dbReference>
<feature type="domain" description="Peptidase C39" evidence="13">
    <location>
        <begin position="1"/>
        <end position="118"/>
    </location>
</feature>
<dbReference type="PROSITE" id="PS50929">
    <property type="entry name" value="ABC_TM1F"/>
    <property type="match status" value="1"/>
</dbReference>